<accession>A0A939G9G0</accession>
<protein>
    <submittedName>
        <fullName evidence="3">VOC family protein</fullName>
    </submittedName>
</protein>
<feature type="region of interest" description="Disordered" evidence="1">
    <location>
        <begin position="80"/>
        <end position="121"/>
    </location>
</feature>
<organism evidence="3 4">
    <name type="scientific">Fibrella aquatilis</name>
    <dbReference type="NCBI Taxonomy" id="2817059"/>
    <lineage>
        <taxon>Bacteria</taxon>
        <taxon>Pseudomonadati</taxon>
        <taxon>Bacteroidota</taxon>
        <taxon>Cytophagia</taxon>
        <taxon>Cytophagales</taxon>
        <taxon>Spirosomataceae</taxon>
        <taxon>Fibrella</taxon>
    </lineage>
</organism>
<evidence type="ECO:0000259" key="2">
    <source>
        <dbReference type="PROSITE" id="PS51819"/>
    </source>
</evidence>
<comment type="caution">
    <text evidence="3">The sequence shown here is derived from an EMBL/GenBank/DDBJ whole genome shotgun (WGS) entry which is preliminary data.</text>
</comment>
<dbReference type="CDD" id="cd06587">
    <property type="entry name" value="VOC"/>
    <property type="match status" value="1"/>
</dbReference>
<keyword evidence="4" id="KW-1185">Reference proteome</keyword>
<dbReference type="InterPro" id="IPR037523">
    <property type="entry name" value="VOC_core"/>
</dbReference>
<name>A0A939G9G0_9BACT</name>
<dbReference type="Proteomes" id="UP000664795">
    <property type="component" value="Unassembled WGS sequence"/>
</dbReference>
<dbReference type="Pfam" id="PF00903">
    <property type="entry name" value="Glyoxalase"/>
    <property type="match status" value="1"/>
</dbReference>
<evidence type="ECO:0000256" key="1">
    <source>
        <dbReference type="SAM" id="MobiDB-lite"/>
    </source>
</evidence>
<feature type="compositionally biased region" description="Basic and acidic residues" evidence="1">
    <location>
        <begin position="89"/>
        <end position="105"/>
    </location>
</feature>
<reference evidence="3 4" key="1">
    <citation type="submission" date="2021-03" db="EMBL/GenBank/DDBJ databases">
        <title>Fibrella sp. HMF5036 genome sequencing and assembly.</title>
        <authorList>
            <person name="Kang H."/>
            <person name="Kim H."/>
            <person name="Bae S."/>
            <person name="Joh K."/>
        </authorList>
    </citation>
    <scope>NUCLEOTIDE SEQUENCE [LARGE SCALE GENOMIC DNA]</scope>
    <source>
        <strain evidence="3 4">HMF5036</strain>
    </source>
</reference>
<feature type="domain" description="VOC" evidence="2">
    <location>
        <begin position="7"/>
        <end position="114"/>
    </location>
</feature>
<dbReference type="Gene3D" id="3.10.180.10">
    <property type="entry name" value="2,3-Dihydroxybiphenyl 1,2-Dioxygenase, domain 1"/>
    <property type="match status" value="1"/>
</dbReference>
<dbReference type="InterPro" id="IPR029068">
    <property type="entry name" value="Glyas_Bleomycin-R_OHBP_Dase"/>
</dbReference>
<dbReference type="EMBL" id="JAFMYU010000011">
    <property type="protein sequence ID" value="MBO0932268.1"/>
    <property type="molecule type" value="Genomic_DNA"/>
</dbReference>
<dbReference type="AlphaFoldDB" id="A0A939G9G0"/>
<dbReference type="RefSeq" id="WP_207336235.1">
    <property type="nucleotide sequence ID" value="NZ_JAFMYU010000011.1"/>
</dbReference>
<dbReference type="SUPFAM" id="SSF54593">
    <property type="entry name" value="Glyoxalase/Bleomycin resistance protein/Dihydroxybiphenyl dioxygenase"/>
    <property type="match status" value="1"/>
</dbReference>
<dbReference type="PROSITE" id="PS51819">
    <property type="entry name" value="VOC"/>
    <property type="match status" value="1"/>
</dbReference>
<dbReference type="InterPro" id="IPR004360">
    <property type="entry name" value="Glyas_Fos-R_dOase_dom"/>
</dbReference>
<proteinExistence type="predicted"/>
<gene>
    <name evidence="3" type="ORF">J2I48_14745</name>
</gene>
<evidence type="ECO:0000313" key="3">
    <source>
        <dbReference type="EMBL" id="MBO0932268.1"/>
    </source>
</evidence>
<sequence>MGLVAVSLDKFAIHVKDVEQSMAYYKRIPGAKLIMHQPGHIAIFQLGKNELNLVRLDVMPPFHLEFEVEEVDQLYTDFQAQSFPTDGPPEDKPWGERTFYSKDPDGNLMEFSRSRPPLLIS</sequence>
<evidence type="ECO:0000313" key="4">
    <source>
        <dbReference type="Proteomes" id="UP000664795"/>
    </source>
</evidence>